<organism evidence="1 2">
    <name type="scientific">Phaeospirillum tilakii</name>
    <dbReference type="NCBI Taxonomy" id="741673"/>
    <lineage>
        <taxon>Bacteria</taxon>
        <taxon>Pseudomonadati</taxon>
        <taxon>Pseudomonadota</taxon>
        <taxon>Alphaproteobacteria</taxon>
        <taxon>Rhodospirillales</taxon>
        <taxon>Rhodospirillaceae</taxon>
        <taxon>Phaeospirillum</taxon>
    </lineage>
</organism>
<gene>
    <name evidence="1" type="ORF">ACFSNB_13530</name>
</gene>
<reference evidence="2" key="1">
    <citation type="journal article" date="2019" name="Int. J. Syst. Evol. Microbiol.">
        <title>The Global Catalogue of Microorganisms (GCM) 10K type strain sequencing project: providing services to taxonomists for standard genome sequencing and annotation.</title>
        <authorList>
            <consortium name="The Broad Institute Genomics Platform"/>
            <consortium name="The Broad Institute Genome Sequencing Center for Infectious Disease"/>
            <person name="Wu L."/>
            <person name="Ma J."/>
        </authorList>
    </citation>
    <scope>NUCLEOTIDE SEQUENCE [LARGE SCALE GENOMIC DNA]</scope>
    <source>
        <strain evidence="2">KCTC 15012</strain>
    </source>
</reference>
<evidence type="ECO:0000313" key="1">
    <source>
        <dbReference type="EMBL" id="MFD2234828.1"/>
    </source>
</evidence>
<accession>A0ABW5CDE3</accession>
<dbReference type="RefSeq" id="WP_377317429.1">
    <property type="nucleotide sequence ID" value="NZ_JBHUIY010000028.1"/>
</dbReference>
<comment type="caution">
    <text evidence="1">The sequence shown here is derived from an EMBL/GenBank/DDBJ whole genome shotgun (WGS) entry which is preliminary data.</text>
</comment>
<evidence type="ECO:0000313" key="2">
    <source>
        <dbReference type="Proteomes" id="UP001597296"/>
    </source>
</evidence>
<name>A0ABW5CDE3_9PROT</name>
<dbReference type="Proteomes" id="UP001597296">
    <property type="component" value="Unassembled WGS sequence"/>
</dbReference>
<dbReference type="EMBL" id="JBHUIY010000028">
    <property type="protein sequence ID" value="MFD2234828.1"/>
    <property type="molecule type" value="Genomic_DNA"/>
</dbReference>
<keyword evidence="2" id="KW-1185">Reference proteome</keyword>
<sequence length="98" mass="10533">MSDDTNDLVIGSIDVLRGLIVCVIESGIITHQSAINVMNTIIDIQKNRDCGNNPVRHIPAELLRETVEALLSAPASSRPSLRLILGGASEREEVSQGD</sequence>
<proteinExistence type="predicted"/>
<protein>
    <submittedName>
        <fullName evidence="1">Uncharacterized protein</fullName>
    </submittedName>
</protein>